<dbReference type="RefSeq" id="YP_009274710.1">
    <property type="nucleotide sequence ID" value="NC_030920.1"/>
</dbReference>
<name>A0A109QLM3_9CAUD</name>
<protein>
    <submittedName>
        <fullName evidence="1">Uncharacterized protein</fullName>
    </submittedName>
</protein>
<dbReference type="GeneID" id="28801667"/>
<organism evidence="1 2">
    <name type="scientific">Bacillus phage Eldridge</name>
    <dbReference type="NCBI Taxonomy" id="1776293"/>
    <lineage>
        <taxon>Viruses</taxon>
        <taxon>Duplodnaviria</taxon>
        <taxon>Heunggongvirae</taxon>
        <taxon>Uroviricota</taxon>
        <taxon>Caudoviricetes</taxon>
        <taxon>Herelleviridae</taxon>
        <taxon>Bastillevirinae</taxon>
        <taxon>Eldridgevirus</taxon>
        <taxon>Eldridgevirus eldridge</taxon>
    </lineage>
</organism>
<evidence type="ECO:0000313" key="1">
    <source>
        <dbReference type="EMBL" id="AMB18591.1"/>
    </source>
</evidence>
<dbReference type="Proteomes" id="UP000204502">
    <property type="component" value="Segment"/>
</dbReference>
<dbReference type="KEGG" id="vg:28801667"/>
<gene>
    <name evidence="1" type="ORF">Eldridge_03</name>
</gene>
<sequence>MTMLKTYEMYRIFDTLHYRLEDAQALEDGKDVAVKRFVVADEAPLEGEYIEPWQTLFTTKEQAEAYIREEMEA</sequence>
<dbReference type="EMBL" id="KU253712">
    <property type="protein sequence ID" value="AMB18591.1"/>
    <property type="molecule type" value="Genomic_DNA"/>
</dbReference>
<evidence type="ECO:0000313" key="2">
    <source>
        <dbReference type="Proteomes" id="UP000204502"/>
    </source>
</evidence>
<reference evidence="1 2" key="1">
    <citation type="journal article" date="2016" name="Genome Announc.">
        <title>Complete Genome Sequence of Bacillus megaterium Bacteriophage Eldridge.</title>
        <authorList>
            <person name="Reveille A.M."/>
            <person name="Eldridge K.A."/>
            <person name="Temple L.M."/>
        </authorList>
    </citation>
    <scope>NUCLEOTIDE SEQUENCE [LARGE SCALE GENOMIC DNA]</scope>
</reference>
<proteinExistence type="predicted"/>
<keyword evidence="2" id="KW-1185">Reference proteome</keyword>
<accession>A0A109QLM3</accession>